<evidence type="ECO:0000259" key="23">
    <source>
        <dbReference type="SMART" id="SM00030"/>
    </source>
</evidence>
<evidence type="ECO:0000256" key="3">
    <source>
        <dbReference type="ARBA" id="ARBA00004248"/>
    </source>
</evidence>
<evidence type="ECO:0000256" key="6">
    <source>
        <dbReference type="ARBA" id="ARBA00004556"/>
    </source>
</evidence>
<dbReference type="GO" id="GO:0005615">
    <property type="term" value="C:extracellular space"/>
    <property type="evidence" value="ECO:0000318"/>
    <property type="project" value="GO_Central"/>
</dbReference>
<dbReference type="GO" id="GO:0005783">
    <property type="term" value="C:endoplasmic reticulum"/>
    <property type="evidence" value="ECO:0007669"/>
    <property type="project" value="UniProtKB-SubCell"/>
</dbReference>
<feature type="domain" description="Clusterin N-terminal" evidence="23">
    <location>
        <begin position="110"/>
        <end position="315"/>
    </location>
</feature>
<evidence type="ECO:0000256" key="4">
    <source>
        <dbReference type="ARBA" id="ARBA00004346"/>
    </source>
</evidence>
<dbReference type="PANTHER" id="PTHR10970">
    <property type="entry name" value="CLUSTERIN"/>
    <property type="match status" value="1"/>
</dbReference>
<dbReference type="GO" id="GO:0042981">
    <property type="term" value="P:regulation of apoptotic process"/>
    <property type="evidence" value="ECO:0000318"/>
    <property type="project" value="GO_Central"/>
</dbReference>
<dbReference type="PROSITE" id="PS00492">
    <property type="entry name" value="CLUSTERIN_1"/>
    <property type="match status" value="1"/>
</dbReference>
<reference evidence="25" key="1">
    <citation type="submission" date="2025-08" db="UniProtKB">
        <authorList>
            <consortium name="Ensembl"/>
        </authorList>
    </citation>
    <scope>IDENTIFICATION</scope>
    <source>
        <strain evidence="25">Glennie</strain>
    </source>
</reference>
<dbReference type="InterPro" id="IPR000753">
    <property type="entry name" value="Clusterin-like"/>
</dbReference>
<dbReference type="GO" id="GO:0048471">
    <property type="term" value="C:perinuclear region of cytoplasm"/>
    <property type="evidence" value="ECO:0007669"/>
    <property type="project" value="UniProtKB-SubCell"/>
</dbReference>
<evidence type="ECO:0000256" key="1">
    <source>
        <dbReference type="ARBA" id="ARBA00004123"/>
    </source>
</evidence>
<evidence type="ECO:0000259" key="24">
    <source>
        <dbReference type="SMART" id="SM00035"/>
    </source>
</evidence>
<dbReference type="GO" id="GO:0005829">
    <property type="term" value="C:cytosol"/>
    <property type="evidence" value="ECO:0007669"/>
    <property type="project" value="UniProtKB-SubCell"/>
</dbReference>
<dbReference type="PANTHER" id="PTHR10970:SF1">
    <property type="entry name" value="CLUSTERIN"/>
    <property type="match status" value="1"/>
</dbReference>
<dbReference type="GeneTree" id="ENSGT00530000063668"/>
<dbReference type="OMA" id="QGSKYIN"/>
<evidence type="ECO:0000313" key="26">
    <source>
        <dbReference type="Proteomes" id="UP000002279"/>
    </source>
</evidence>
<dbReference type="InterPro" id="IPR033986">
    <property type="entry name" value="Clusterin_CS"/>
</dbReference>
<dbReference type="SMART" id="SM00030">
    <property type="entry name" value="CLb"/>
    <property type="match status" value="1"/>
</dbReference>
<evidence type="ECO:0000256" key="20">
    <source>
        <dbReference type="ARBA" id="ARBA00023242"/>
    </source>
</evidence>
<evidence type="ECO:0000256" key="7">
    <source>
        <dbReference type="ARBA" id="ARBA00004613"/>
    </source>
</evidence>
<keyword evidence="13" id="KW-0256">Endoplasmic reticulum</keyword>
<dbReference type="Proteomes" id="UP000002279">
    <property type="component" value="Unplaced"/>
</dbReference>
<dbReference type="GO" id="GO:0051787">
    <property type="term" value="F:misfolded protein binding"/>
    <property type="evidence" value="ECO:0000318"/>
    <property type="project" value="GO_Central"/>
</dbReference>
<dbReference type="Bgee" id="ENSOANG00000001254">
    <property type="expression patterns" value="Expressed in ovary and 7 other cell types or tissues"/>
</dbReference>
<keyword evidence="22" id="KW-0175">Coiled coil</keyword>
<gene>
    <name evidence="25" type="primary">CLU</name>
</gene>
<evidence type="ECO:0000256" key="9">
    <source>
        <dbReference type="ARBA" id="ARBA00020334"/>
    </source>
</evidence>
<keyword evidence="16" id="KW-0472">Membrane</keyword>
<dbReference type="GO" id="GO:0042583">
    <property type="term" value="C:chromaffin granule"/>
    <property type="evidence" value="ECO:0007669"/>
    <property type="project" value="UniProtKB-SubCell"/>
</dbReference>
<dbReference type="AlphaFoldDB" id="A0A6I8PI96"/>
<dbReference type="Ensembl" id="ENSOANT00000073656.1">
    <property type="protein sequence ID" value="ENSOANP00000054821.1"/>
    <property type="gene ID" value="ENSOANG00000001254.4"/>
</dbReference>
<feature type="coiled-coil region" evidence="22">
    <location>
        <begin position="246"/>
        <end position="280"/>
    </location>
</feature>
<dbReference type="SMART" id="SM00035">
    <property type="entry name" value="CLa"/>
    <property type="match status" value="1"/>
</dbReference>
<dbReference type="GO" id="GO:0031966">
    <property type="term" value="C:mitochondrial membrane"/>
    <property type="evidence" value="ECO:0007669"/>
    <property type="project" value="UniProtKB-SubCell"/>
</dbReference>
<evidence type="ECO:0000256" key="12">
    <source>
        <dbReference type="ARBA" id="ARBA00022729"/>
    </source>
</evidence>
<proteinExistence type="inferred from homology"/>
<evidence type="ECO:0000256" key="16">
    <source>
        <dbReference type="ARBA" id="ARBA00023136"/>
    </source>
</evidence>
<keyword evidence="14" id="KW-0832">Ubl conjugation</keyword>
<evidence type="ECO:0000256" key="2">
    <source>
        <dbReference type="ARBA" id="ARBA00004240"/>
    </source>
</evidence>
<organism evidence="25 26">
    <name type="scientific">Ornithorhynchus anatinus</name>
    <name type="common">Duckbill platypus</name>
    <dbReference type="NCBI Taxonomy" id="9258"/>
    <lineage>
        <taxon>Eukaryota</taxon>
        <taxon>Metazoa</taxon>
        <taxon>Chordata</taxon>
        <taxon>Craniata</taxon>
        <taxon>Vertebrata</taxon>
        <taxon>Euteleostomi</taxon>
        <taxon>Mammalia</taxon>
        <taxon>Monotremata</taxon>
        <taxon>Ornithorhynchidae</taxon>
        <taxon>Ornithorhynchus</taxon>
    </lineage>
</organism>
<evidence type="ECO:0000256" key="22">
    <source>
        <dbReference type="SAM" id="Coils"/>
    </source>
</evidence>
<comment type="similarity">
    <text evidence="8">Belongs to the clusterin family.</text>
</comment>
<feature type="coiled-coil region" evidence="22">
    <location>
        <begin position="147"/>
        <end position="185"/>
    </location>
</feature>
<evidence type="ECO:0000256" key="15">
    <source>
        <dbReference type="ARBA" id="ARBA00023128"/>
    </source>
</evidence>
<dbReference type="InterPro" id="IPR016015">
    <property type="entry name" value="Clusterin_C"/>
</dbReference>
<dbReference type="GO" id="GO:0032436">
    <property type="term" value="P:positive regulation of proteasomal ubiquitin-dependent protein catabolic process"/>
    <property type="evidence" value="ECO:0000318"/>
    <property type="project" value="GO_Central"/>
</dbReference>
<protein>
    <recommendedName>
        <fullName evidence="9">Clusterin</fullName>
    </recommendedName>
</protein>
<keyword evidence="21" id="KW-0968">Cytoplasmic vesicle</keyword>
<dbReference type="GO" id="GO:0005634">
    <property type="term" value="C:nucleus"/>
    <property type="evidence" value="ECO:0000318"/>
    <property type="project" value="GO_Central"/>
</dbReference>
<keyword evidence="26" id="KW-1185">Reference proteome</keyword>
<name>A0A6I8PI96_ORNAN</name>
<dbReference type="InterPro" id="IPR016014">
    <property type="entry name" value="Clusterin_N"/>
</dbReference>
<dbReference type="Pfam" id="PF01093">
    <property type="entry name" value="Clusterin"/>
    <property type="match status" value="1"/>
</dbReference>
<evidence type="ECO:0000256" key="17">
    <source>
        <dbReference type="ARBA" id="ARBA00023157"/>
    </source>
</evidence>
<accession>A0A6I8PI96</accession>
<comment type="subcellular location">
    <subcellularLocation>
        <location evidence="5">Cytoplasm</location>
        <location evidence="5">Cytosol</location>
    </subcellularLocation>
    <subcellularLocation>
        <location evidence="6">Cytoplasm</location>
        <location evidence="6">Perinuclear region</location>
    </subcellularLocation>
    <subcellularLocation>
        <location evidence="3">Cytoplasmic vesicle</location>
        <location evidence="3">Secretory vesicle</location>
        <location evidence="3">Chromaffin granule</location>
    </subcellularLocation>
    <subcellularLocation>
        <location evidence="2">Endoplasmic reticulum</location>
    </subcellularLocation>
    <subcellularLocation>
        <location evidence="4">Mitochondrion membrane</location>
        <topology evidence="4">Peripheral membrane protein</topology>
        <orientation evidence="4">Cytoplasmic side</orientation>
    </subcellularLocation>
    <subcellularLocation>
        <location evidence="1">Nucleus</location>
    </subcellularLocation>
    <subcellularLocation>
        <location evidence="7">Secreted</location>
    </subcellularLocation>
</comment>
<keyword evidence="20" id="KW-0539">Nucleus</keyword>
<evidence type="ECO:0000313" key="25">
    <source>
        <dbReference type="Ensembl" id="ENSOANP00000054821.1"/>
    </source>
</evidence>
<keyword evidence="11" id="KW-0964">Secreted</keyword>
<keyword evidence="19" id="KW-0143">Chaperone</keyword>
<evidence type="ECO:0000256" key="18">
    <source>
        <dbReference type="ARBA" id="ARBA00023180"/>
    </source>
</evidence>
<keyword evidence="10" id="KW-0963">Cytoplasm</keyword>
<evidence type="ECO:0000256" key="11">
    <source>
        <dbReference type="ARBA" id="ARBA00022525"/>
    </source>
</evidence>
<dbReference type="InParanoid" id="A0A6I8PI96"/>
<keyword evidence="18" id="KW-0325">Glycoprotein</keyword>
<evidence type="ECO:0000256" key="21">
    <source>
        <dbReference type="ARBA" id="ARBA00023329"/>
    </source>
</evidence>
<reference evidence="25" key="2">
    <citation type="submission" date="2025-09" db="UniProtKB">
        <authorList>
            <consortium name="Ensembl"/>
        </authorList>
    </citation>
    <scope>IDENTIFICATION</scope>
    <source>
        <strain evidence="25">Glennie</strain>
    </source>
</reference>
<keyword evidence="15" id="KW-0496">Mitochondrion</keyword>
<evidence type="ECO:0000256" key="14">
    <source>
        <dbReference type="ARBA" id="ARBA00022843"/>
    </source>
</evidence>
<evidence type="ECO:0000256" key="10">
    <source>
        <dbReference type="ARBA" id="ARBA00022490"/>
    </source>
</evidence>
<keyword evidence="17" id="KW-1015">Disulfide bond</keyword>
<evidence type="ECO:0000256" key="19">
    <source>
        <dbReference type="ARBA" id="ARBA00023186"/>
    </source>
</evidence>
<feature type="domain" description="Clusterin C-terminal" evidence="24">
    <location>
        <begin position="324"/>
        <end position="546"/>
    </location>
</feature>
<evidence type="ECO:0000256" key="13">
    <source>
        <dbReference type="ARBA" id="ARBA00022824"/>
    </source>
</evidence>
<sequence>MPACRVPESSPCISRAFFGSDSFRFADRSKKGVCPKVARSGGWEVYKYSIPRRHLRAEELSGEKGGSASGLQSTLRMGLWQGSGIGKRGNMMSVFLFPLLGLLLNLGKAQALVSPNELQQLSTEGSKYIDAEIENAINGVKQMKNLMDKTGKDHQQILNTLEKAKKEKEEAIQLAKETEKQLNEKPEVCNETMMALWEECKPCLKHTCMKFYSRVCRSGSGLVGRQLEEFLNQSSPFSIWLNGERMDSLLEEDLEQDQRLDNLEENFSLMEQSIDDLFQDSSMAYGQMHPIFHSPFLGVFQDPMRSPFRGFRFPFSSGRVVRDTSSFFPRHQGFQHLFQPLFEMTRRMMEGTQRALERENQWDVHGRDSSLGGFLPEYNATNDRMVCREIRRNSAGCLKMKDQCAKCQEILSIDCSETDPLQSQLREKFEDALRVAEKFSKKYDELLQSFQMEMLNMSVLLDQLNKQFGWVSQLANVTQNSNGIFQVTTLLSKSSNPEDPSIPSDTEVVVHIFDSDPISLTIPGEIPWNDPKFMEMVAEEALRQYKQNAAGKIVM</sequence>
<keyword evidence="12" id="KW-0732">Signal</keyword>
<dbReference type="FunCoup" id="A0A6I8PI96">
    <property type="interactions" value="919"/>
</dbReference>
<evidence type="ECO:0000256" key="5">
    <source>
        <dbReference type="ARBA" id="ARBA00004514"/>
    </source>
</evidence>
<evidence type="ECO:0000256" key="8">
    <source>
        <dbReference type="ARBA" id="ARBA00010069"/>
    </source>
</evidence>